<keyword evidence="2" id="KW-1185">Reference proteome</keyword>
<dbReference type="AlphaFoldDB" id="K3VA21"/>
<name>K3VA21_FUSPC</name>
<evidence type="ECO:0000313" key="2">
    <source>
        <dbReference type="Proteomes" id="UP000007978"/>
    </source>
</evidence>
<organism evidence="1 2">
    <name type="scientific">Fusarium pseudograminearum (strain CS3096)</name>
    <name type="common">Wheat and barley crown-rot fungus</name>
    <dbReference type="NCBI Taxonomy" id="1028729"/>
    <lineage>
        <taxon>Eukaryota</taxon>
        <taxon>Fungi</taxon>
        <taxon>Dikarya</taxon>
        <taxon>Ascomycota</taxon>
        <taxon>Pezizomycotina</taxon>
        <taxon>Sordariomycetes</taxon>
        <taxon>Hypocreomycetidae</taxon>
        <taxon>Hypocreales</taxon>
        <taxon>Nectriaceae</taxon>
        <taxon>Fusarium</taxon>
    </lineage>
</organism>
<proteinExistence type="predicted"/>
<dbReference type="OrthoDB" id="4636359at2759"/>
<gene>
    <name evidence="1" type="ORF">FPSE_10868</name>
</gene>
<comment type="caution">
    <text evidence="1">The sequence shown here is derived from an EMBL/GenBank/DDBJ whole genome shotgun (WGS) entry which is preliminary data.</text>
</comment>
<dbReference type="RefSeq" id="XP_009262260.1">
    <property type="nucleotide sequence ID" value="XM_009263985.1"/>
</dbReference>
<dbReference type="Proteomes" id="UP000007978">
    <property type="component" value="Chromosome 2"/>
</dbReference>
<accession>K3VA21</accession>
<evidence type="ECO:0000313" key="1">
    <source>
        <dbReference type="EMBL" id="EKJ68943.1"/>
    </source>
</evidence>
<protein>
    <submittedName>
        <fullName evidence="1">Uncharacterized protein</fullName>
    </submittedName>
</protein>
<dbReference type="HOGENOM" id="CLU_035151_1_1_1"/>
<sequence>MSSSGSDPFDKLPAELRVRILVSTNCILPILQLIQASPIMLEQFLAYKQYIVQRVLDFDKDMMQDAMAIILLPDLFEANDNTRSSAGAVLRLWLNYRLPNPFKNKSKHLASQLSELTSRMIFLAEDYITKATAPFPPREYHCLPSIHQPSINGHSLFKGVQITPRLDITSLSSLEMKRVVKAFLRYELSCKASDHFLKRYWETIERRINKAESEAIQCVHEYCCSLYGALFAQCSDTQLPTRPTGALLGTEDEIPDQFHFDPDAYAHKFDQLFGPGLNGGKFPEHANSFAALGLDRLVDFLRYDVSKADDREALMTRLQNVWIREQNYLYWVADSIFTSNYENRPADSFSGMYKELSLHNRCELALDIGRQRAWIFFDDSRLYPQDSVERPNFPTDYFIKTSCVDADWFRDSLFAREKRRKRLGREEGRKRRLLNAGLT</sequence>
<dbReference type="KEGG" id="fpu:FPSE_10868"/>
<dbReference type="eggNOG" id="ENOG502T4IX">
    <property type="taxonomic scope" value="Eukaryota"/>
</dbReference>
<dbReference type="GeneID" id="20369485"/>
<dbReference type="EMBL" id="AFNW01000373">
    <property type="protein sequence ID" value="EKJ68943.1"/>
    <property type="molecule type" value="Genomic_DNA"/>
</dbReference>
<reference evidence="1 2" key="1">
    <citation type="journal article" date="2012" name="PLoS Pathog.">
        <title>Comparative pathogenomics reveals horizontally acquired novel virulence genes in fungi infecting cereal hosts.</title>
        <authorList>
            <person name="Gardiner D.M."/>
            <person name="McDonald M.C."/>
            <person name="Covarelli L."/>
            <person name="Solomon P.S."/>
            <person name="Rusu A.G."/>
            <person name="Marshall M."/>
            <person name="Kazan K."/>
            <person name="Chakraborty S."/>
            <person name="McDonald B.A."/>
            <person name="Manners J.M."/>
        </authorList>
    </citation>
    <scope>NUCLEOTIDE SEQUENCE [LARGE SCALE GENOMIC DNA]</scope>
    <source>
        <strain evidence="1 2">CS3096</strain>
    </source>
</reference>